<name>A0A9X9WWT7_9PROT</name>
<dbReference type="Gene3D" id="3.40.50.1820">
    <property type="entry name" value="alpha/beta hydrolase"/>
    <property type="match status" value="1"/>
</dbReference>
<evidence type="ECO:0000313" key="4">
    <source>
        <dbReference type="Proteomes" id="UP001138751"/>
    </source>
</evidence>
<dbReference type="Pfam" id="PF20434">
    <property type="entry name" value="BD-FAE"/>
    <property type="match status" value="1"/>
</dbReference>
<dbReference type="PANTHER" id="PTHR48081">
    <property type="entry name" value="AB HYDROLASE SUPERFAMILY PROTEIN C4A8.06C"/>
    <property type="match status" value="1"/>
</dbReference>
<organism evidence="3 4">
    <name type="scientific">Neoroseomonas soli</name>
    <dbReference type="NCBI Taxonomy" id="1081025"/>
    <lineage>
        <taxon>Bacteria</taxon>
        <taxon>Pseudomonadati</taxon>
        <taxon>Pseudomonadota</taxon>
        <taxon>Alphaproteobacteria</taxon>
        <taxon>Acetobacterales</taxon>
        <taxon>Acetobacteraceae</taxon>
        <taxon>Neoroseomonas</taxon>
    </lineage>
</organism>
<proteinExistence type="predicted"/>
<evidence type="ECO:0000313" key="3">
    <source>
        <dbReference type="EMBL" id="MBR0671616.1"/>
    </source>
</evidence>
<accession>A0A9X9WWT7</accession>
<dbReference type="Proteomes" id="UP001138751">
    <property type="component" value="Unassembled WGS sequence"/>
</dbReference>
<dbReference type="AlphaFoldDB" id="A0A9X9WWT7"/>
<gene>
    <name evidence="3" type="ORF">GXW76_10575</name>
</gene>
<keyword evidence="1 3" id="KW-0378">Hydrolase</keyword>
<dbReference type="GO" id="GO:0016787">
    <property type="term" value="F:hydrolase activity"/>
    <property type="evidence" value="ECO:0007669"/>
    <property type="project" value="UniProtKB-KW"/>
</dbReference>
<reference evidence="3" key="1">
    <citation type="submission" date="2020-01" db="EMBL/GenBank/DDBJ databases">
        <authorList>
            <person name="Rat A."/>
        </authorList>
    </citation>
    <scope>NUCLEOTIDE SEQUENCE</scope>
    <source>
        <strain evidence="3">LMG 31231</strain>
    </source>
</reference>
<reference evidence="3" key="2">
    <citation type="journal article" date="2021" name="Syst. Appl. Microbiol.">
        <title>Roseomonas hellenica sp. nov., isolated from roots of wild-growing Alkanna tinctoria.</title>
        <authorList>
            <person name="Rat A."/>
            <person name="Naranjo H.D."/>
            <person name="Lebbe L."/>
            <person name="Cnockaert M."/>
            <person name="Krigas N."/>
            <person name="Grigoriadou K."/>
            <person name="Maloupa E."/>
            <person name="Willems A."/>
        </authorList>
    </citation>
    <scope>NUCLEOTIDE SEQUENCE</scope>
    <source>
        <strain evidence="3">LMG 31231</strain>
    </source>
</reference>
<feature type="domain" description="BD-FAE-like" evidence="2">
    <location>
        <begin position="116"/>
        <end position="209"/>
    </location>
</feature>
<keyword evidence="4" id="KW-1185">Reference proteome</keyword>
<dbReference type="PANTHER" id="PTHR48081:SF9">
    <property type="entry name" value="CARBOXYLESTERASE"/>
    <property type="match status" value="1"/>
</dbReference>
<dbReference type="RefSeq" id="WP_211861986.1">
    <property type="nucleotide sequence ID" value="NZ_JAAEDM010000022.1"/>
</dbReference>
<dbReference type="InterPro" id="IPR029058">
    <property type="entry name" value="AB_hydrolase_fold"/>
</dbReference>
<dbReference type="InterPro" id="IPR050300">
    <property type="entry name" value="GDXG_lipolytic_enzyme"/>
</dbReference>
<dbReference type="InterPro" id="IPR049492">
    <property type="entry name" value="BD-FAE-like_dom"/>
</dbReference>
<dbReference type="SUPFAM" id="SSF53474">
    <property type="entry name" value="alpha/beta-Hydrolases"/>
    <property type="match status" value="1"/>
</dbReference>
<protein>
    <submittedName>
        <fullName evidence="3">Alpha/beta hydrolase</fullName>
    </submittedName>
</protein>
<evidence type="ECO:0000259" key="2">
    <source>
        <dbReference type="Pfam" id="PF20434"/>
    </source>
</evidence>
<sequence>MDNLSNADLIISRVAPPIIRNEHDRTFRGLATGARHAPCGRRSRLIMTIPPKFMRSLRRHLLGGISSLTAVSCSTDVLSARLGSTYGLDDQEVDSETYDHGHELGIEFFRASHGWRRPLVVFFPGGAWQRASGQVMYRTFARSLASRGLVVALPEYRTYPQVLFPSFLDDSAHAVAYAIRRAAALGADPDRVYLMGHSAGAYNAMMLGHDPGRLLAAGVPAGTIRGTVGISGPYTRARLRHWAVADVFAGRADEEIDLRHMIRPDAPPTLLLTGDADAVVPLEESRVLHDAIKARGGRVTLEVLPGVGHLDPVSSGPWLPTVDEVVGKSASFIRGIGRAAPAWPVAAWRFPAADAACPA</sequence>
<dbReference type="EMBL" id="JAAEDM010000022">
    <property type="protein sequence ID" value="MBR0671616.1"/>
    <property type="molecule type" value="Genomic_DNA"/>
</dbReference>
<comment type="caution">
    <text evidence="3">The sequence shown here is derived from an EMBL/GenBank/DDBJ whole genome shotgun (WGS) entry which is preliminary data.</text>
</comment>
<evidence type="ECO:0000256" key="1">
    <source>
        <dbReference type="ARBA" id="ARBA00022801"/>
    </source>
</evidence>